<comment type="caution">
    <text evidence="1">The sequence shown here is derived from an EMBL/GenBank/DDBJ whole genome shotgun (WGS) entry which is preliminary data.</text>
</comment>
<dbReference type="VEuPathDB" id="MicrosporidiaDB:CWI37_0045p0100"/>
<name>A0A4Q9LBF2_9MICR</name>
<gene>
    <name evidence="1" type="ORF">CWI37_0045p0100</name>
    <name evidence="2" type="ORF">CWI38_0021p0040</name>
</gene>
<dbReference type="Proteomes" id="UP000292282">
    <property type="component" value="Unassembled WGS sequence"/>
</dbReference>
<evidence type="ECO:0000313" key="4">
    <source>
        <dbReference type="Proteomes" id="UP000292362"/>
    </source>
</evidence>
<sequence>MKNAFFDIKKFSENIEVEYKDEQILEKMHSCIEIGNNTMDLLVSDLNISPPSQWTNDTLLFILFYLYLEGQEYPQTLGSSYYMHYKNDKVTQIYKEITYFCYNATKNIFFDKFLFYVSHQSSNENILVKFNHGFTYSVFLLLQLFKEFTIENVEKVFLEFQKYDLSKIDNFCNKKPSKFLQYNQLYMLHLCESIKPKNIIFVPPSKALKKIQSNIFLMMRYVKSKNKFNFCLKNSKKIRKMLVPLKGLLSDQSFHRIFFTDIILFNKFSLYSQNFYQEFFKLKYILKIYLKHKIIGLNFLKWCLVQKVSENKCLDKFKRRIFDENVFDFSTCDTFLCNLSPDSFIFTYLNKSHSDFIRDINKSQNL</sequence>
<keyword evidence="3" id="KW-1185">Reference proteome</keyword>
<evidence type="ECO:0000313" key="2">
    <source>
        <dbReference type="EMBL" id="TBU20798.1"/>
    </source>
</evidence>
<evidence type="ECO:0000313" key="1">
    <source>
        <dbReference type="EMBL" id="TBU05143.1"/>
    </source>
</evidence>
<proteinExistence type="predicted"/>
<protein>
    <submittedName>
        <fullName evidence="1">Uncharacterized protein</fullName>
    </submittedName>
</protein>
<organism evidence="1 4">
    <name type="scientific">Hamiltosporidium tvaerminnensis</name>
    <dbReference type="NCBI Taxonomy" id="1176355"/>
    <lineage>
        <taxon>Eukaryota</taxon>
        <taxon>Fungi</taxon>
        <taxon>Fungi incertae sedis</taxon>
        <taxon>Microsporidia</taxon>
        <taxon>Dubosqiidae</taxon>
        <taxon>Hamiltosporidium</taxon>
    </lineage>
</organism>
<dbReference type="EMBL" id="PITJ01000045">
    <property type="protein sequence ID" value="TBU05143.1"/>
    <property type="molecule type" value="Genomic_DNA"/>
</dbReference>
<dbReference type="AlphaFoldDB" id="A0A4Q9LBF2"/>
<evidence type="ECO:0000313" key="3">
    <source>
        <dbReference type="Proteomes" id="UP000292282"/>
    </source>
</evidence>
<dbReference type="Proteomes" id="UP000292362">
    <property type="component" value="Unassembled WGS sequence"/>
</dbReference>
<dbReference type="EMBL" id="PITK01000021">
    <property type="protein sequence ID" value="TBU20798.1"/>
    <property type="molecule type" value="Genomic_DNA"/>
</dbReference>
<accession>A0A4Q9LBF2</accession>
<dbReference type="VEuPathDB" id="MicrosporidiaDB:CWI38_0021p0040"/>
<reference evidence="3 4" key="1">
    <citation type="submission" date="2017-12" db="EMBL/GenBank/DDBJ databases">
        <authorList>
            <person name="Pombert J.-F."/>
            <person name="Haag K.L."/>
            <person name="Ebert D."/>
        </authorList>
    </citation>
    <scope>NUCLEOTIDE SEQUENCE [LARGE SCALE GENOMIC DNA]</scope>
    <source>
        <strain evidence="1">FI-OER-3-3</strain>
        <strain evidence="2">IL-G-3</strain>
    </source>
</reference>